<feature type="compositionally biased region" description="Low complexity" evidence="1">
    <location>
        <begin position="26"/>
        <end position="57"/>
    </location>
</feature>
<dbReference type="Proteomes" id="UP000053257">
    <property type="component" value="Unassembled WGS sequence"/>
</dbReference>
<feature type="non-terminal residue" evidence="2">
    <location>
        <position position="158"/>
    </location>
</feature>
<proteinExistence type="predicted"/>
<reference evidence="2 3" key="1">
    <citation type="journal article" date="2014" name="PLoS Genet.">
        <title>Analysis of the Phlebiopsis gigantea genome, transcriptome and secretome provides insight into its pioneer colonization strategies of wood.</title>
        <authorList>
            <person name="Hori C."/>
            <person name="Ishida T."/>
            <person name="Igarashi K."/>
            <person name="Samejima M."/>
            <person name="Suzuki H."/>
            <person name="Master E."/>
            <person name="Ferreira P."/>
            <person name="Ruiz-Duenas F.J."/>
            <person name="Held B."/>
            <person name="Canessa P."/>
            <person name="Larrondo L.F."/>
            <person name="Schmoll M."/>
            <person name="Druzhinina I.S."/>
            <person name="Kubicek C.P."/>
            <person name="Gaskell J.A."/>
            <person name="Kersten P."/>
            <person name="St John F."/>
            <person name="Glasner J."/>
            <person name="Sabat G."/>
            <person name="Splinter BonDurant S."/>
            <person name="Syed K."/>
            <person name="Yadav J."/>
            <person name="Mgbeahuruike A.C."/>
            <person name="Kovalchuk A."/>
            <person name="Asiegbu F.O."/>
            <person name="Lackner G."/>
            <person name="Hoffmeister D."/>
            <person name="Rencoret J."/>
            <person name="Gutierrez A."/>
            <person name="Sun H."/>
            <person name="Lindquist E."/>
            <person name="Barry K."/>
            <person name="Riley R."/>
            <person name="Grigoriev I.V."/>
            <person name="Henrissat B."/>
            <person name="Kues U."/>
            <person name="Berka R.M."/>
            <person name="Martinez A.T."/>
            <person name="Covert S.F."/>
            <person name="Blanchette R.A."/>
            <person name="Cullen D."/>
        </authorList>
    </citation>
    <scope>NUCLEOTIDE SEQUENCE [LARGE SCALE GENOMIC DNA]</scope>
    <source>
        <strain evidence="2 3">11061_1 CR5-6</strain>
    </source>
</reference>
<evidence type="ECO:0000256" key="1">
    <source>
        <dbReference type="SAM" id="MobiDB-lite"/>
    </source>
</evidence>
<sequence length="158" mass="16119">PPAVPTRRPETMSPPPQAGSSIPHWSSAAPMAPGAMSSLAGDFSRQSSISSQSPTSPGFDAPPQHPAHPASTRPTSPLHITRPTSALNRPPSVGTRPQSALEGYSPAPYQPSRTPPGEPHATSSYASHGAPSYRPHSPTTSFPVPGFGSAPAAPSPAP</sequence>
<keyword evidence="3" id="KW-1185">Reference proteome</keyword>
<feature type="region of interest" description="Disordered" evidence="1">
    <location>
        <begin position="1"/>
        <end position="158"/>
    </location>
</feature>
<dbReference type="EMBL" id="KN840612">
    <property type="protein sequence ID" value="KIP03503.1"/>
    <property type="molecule type" value="Genomic_DNA"/>
</dbReference>
<evidence type="ECO:0000313" key="2">
    <source>
        <dbReference type="EMBL" id="KIP03503.1"/>
    </source>
</evidence>
<feature type="non-terminal residue" evidence="2">
    <location>
        <position position="1"/>
    </location>
</feature>
<dbReference type="PRINTS" id="PR01217">
    <property type="entry name" value="PRICHEXTENSN"/>
</dbReference>
<dbReference type="HOGENOM" id="CLU_1673473_0_0_1"/>
<name>A0A0C3PDS8_PHLG1</name>
<evidence type="ECO:0000313" key="3">
    <source>
        <dbReference type="Proteomes" id="UP000053257"/>
    </source>
</evidence>
<gene>
    <name evidence="2" type="ORF">PHLGIDRAFT_44249</name>
</gene>
<organism evidence="2 3">
    <name type="scientific">Phlebiopsis gigantea (strain 11061_1 CR5-6)</name>
    <name type="common">White-rot fungus</name>
    <name type="synonym">Peniophora gigantea</name>
    <dbReference type="NCBI Taxonomy" id="745531"/>
    <lineage>
        <taxon>Eukaryota</taxon>
        <taxon>Fungi</taxon>
        <taxon>Dikarya</taxon>
        <taxon>Basidiomycota</taxon>
        <taxon>Agaricomycotina</taxon>
        <taxon>Agaricomycetes</taxon>
        <taxon>Polyporales</taxon>
        <taxon>Phanerochaetaceae</taxon>
        <taxon>Phlebiopsis</taxon>
    </lineage>
</organism>
<protein>
    <submittedName>
        <fullName evidence="2">Uncharacterized protein</fullName>
    </submittedName>
</protein>
<dbReference type="AlphaFoldDB" id="A0A0C3PDS8"/>
<feature type="compositionally biased region" description="Low complexity" evidence="1">
    <location>
        <begin position="142"/>
        <end position="152"/>
    </location>
</feature>
<accession>A0A0C3PDS8</accession>